<keyword evidence="3" id="KW-0472">Membrane</keyword>
<dbReference type="GO" id="GO:0004016">
    <property type="term" value="F:adenylate cyclase activity"/>
    <property type="evidence" value="ECO:0007669"/>
    <property type="project" value="TreeGrafter"/>
</dbReference>
<dbReference type="PANTHER" id="PTHR45627:SF23">
    <property type="entry name" value="AT30656P-RELATED"/>
    <property type="match status" value="1"/>
</dbReference>
<proteinExistence type="predicted"/>
<dbReference type="HOGENOM" id="CLU_1075928_0_0_1"/>
<dbReference type="EnsemblMetazoa" id="MESCA001221-RA">
    <property type="protein sequence ID" value="MESCA001221-PA"/>
    <property type="gene ID" value="MESCA001221"/>
</dbReference>
<dbReference type="AlphaFoldDB" id="T1GD41"/>
<dbReference type="PANTHER" id="PTHR45627">
    <property type="entry name" value="ADENYLATE CYCLASE TYPE 1"/>
    <property type="match status" value="1"/>
</dbReference>
<feature type="transmembrane region" description="Helical" evidence="3">
    <location>
        <begin position="159"/>
        <end position="179"/>
    </location>
</feature>
<reference evidence="5" key="1">
    <citation type="submission" date="2013-02" db="EMBL/GenBank/DDBJ databases">
        <authorList>
            <person name="Hughes D."/>
        </authorList>
    </citation>
    <scope>NUCLEOTIDE SEQUENCE</scope>
    <source>
        <strain>Durham</strain>
        <strain evidence="5">NC isolate 2 -- Noor lab</strain>
    </source>
</reference>
<keyword evidence="3" id="KW-0812">Transmembrane</keyword>
<dbReference type="GO" id="GO:0007189">
    <property type="term" value="P:adenylate cyclase-activating G protein-coupled receptor signaling pathway"/>
    <property type="evidence" value="ECO:0007669"/>
    <property type="project" value="TreeGrafter"/>
</dbReference>
<evidence type="ECO:0000256" key="2">
    <source>
        <dbReference type="ARBA" id="ARBA00023239"/>
    </source>
</evidence>
<keyword evidence="2" id="KW-0456">Lyase</keyword>
<reference evidence="4" key="2">
    <citation type="submission" date="2015-06" db="UniProtKB">
        <authorList>
            <consortium name="EnsemblMetazoa"/>
        </authorList>
    </citation>
    <scope>IDENTIFICATION</scope>
</reference>
<organism evidence="4 5">
    <name type="scientific">Megaselia scalaris</name>
    <name type="common">Humpbacked fly</name>
    <name type="synonym">Phora scalaris</name>
    <dbReference type="NCBI Taxonomy" id="36166"/>
    <lineage>
        <taxon>Eukaryota</taxon>
        <taxon>Metazoa</taxon>
        <taxon>Ecdysozoa</taxon>
        <taxon>Arthropoda</taxon>
        <taxon>Hexapoda</taxon>
        <taxon>Insecta</taxon>
        <taxon>Pterygota</taxon>
        <taxon>Neoptera</taxon>
        <taxon>Endopterygota</taxon>
        <taxon>Diptera</taxon>
        <taxon>Brachycera</taxon>
        <taxon>Muscomorpha</taxon>
        <taxon>Platypezoidea</taxon>
        <taxon>Phoridae</taxon>
        <taxon>Megaseliini</taxon>
        <taxon>Megaselia</taxon>
    </lineage>
</organism>
<dbReference type="EMBL" id="CAQQ02394686">
    <property type="status" value="NOT_ANNOTATED_CDS"/>
    <property type="molecule type" value="Genomic_DNA"/>
</dbReference>
<keyword evidence="1" id="KW-0547">Nucleotide-binding</keyword>
<accession>T1GD41</accession>
<name>T1GD41_MEGSC</name>
<dbReference type="GO" id="GO:0005886">
    <property type="term" value="C:plasma membrane"/>
    <property type="evidence" value="ECO:0007669"/>
    <property type="project" value="TreeGrafter"/>
</dbReference>
<keyword evidence="5" id="KW-1185">Reference proteome</keyword>
<dbReference type="Proteomes" id="UP000015102">
    <property type="component" value="Unassembled WGS sequence"/>
</dbReference>
<evidence type="ECO:0000256" key="3">
    <source>
        <dbReference type="SAM" id="Phobius"/>
    </source>
</evidence>
<dbReference type="GO" id="GO:0000166">
    <property type="term" value="F:nucleotide binding"/>
    <property type="evidence" value="ECO:0007669"/>
    <property type="project" value="UniProtKB-KW"/>
</dbReference>
<evidence type="ECO:0000313" key="4">
    <source>
        <dbReference type="EnsemblMetazoa" id="MESCA001221-PA"/>
    </source>
</evidence>
<feature type="transmembrane region" description="Helical" evidence="3">
    <location>
        <begin position="260"/>
        <end position="276"/>
    </location>
</feature>
<feature type="transmembrane region" description="Helical" evidence="3">
    <location>
        <begin position="90"/>
        <end position="112"/>
    </location>
</feature>
<sequence>MSRELDKMPIGKFSISNICMGERARLTEDEMEERNFRNNVSTFLLMFKDYRWEMLFLREPDVLLKYSIIIAFIVFVGILMVQGINRPSNTIFWIVNTIDGLILLSFVFIAWYKKVWIMINPAPGINLDDDPEESSTDRKPKNVVSRFFYDLSDNVMRNILARGVIYLMTVITLCLTSLLQLTTCDEDESTGPQLCINPWAITESLIMTICMSFLFSRIPFLFKLLVGFIIVCVYGYIVMYKYEFIFNQSVSTNRNLKAEYSHMMVVILTFAIFHLIDRQSEYISKVDYTWKRQLQKKQEDAEFTTKLSKF</sequence>
<feature type="transmembrane region" description="Helical" evidence="3">
    <location>
        <begin position="199"/>
        <end position="215"/>
    </location>
</feature>
<feature type="transmembrane region" description="Helical" evidence="3">
    <location>
        <begin position="220"/>
        <end position="240"/>
    </location>
</feature>
<evidence type="ECO:0000256" key="1">
    <source>
        <dbReference type="ARBA" id="ARBA00022741"/>
    </source>
</evidence>
<protein>
    <recommendedName>
        <fullName evidence="6">Adenylate cyclase N-terminal domain-containing protein</fullName>
    </recommendedName>
</protein>
<keyword evidence="3" id="KW-1133">Transmembrane helix</keyword>
<dbReference type="STRING" id="36166.T1GD41"/>
<evidence type="ECO:0000313" key="5">
    <source>
        <dbReference type="Proteomes" id="UP000015102"/>
    </source>
</evidence>
<evidence type="ECO:0008006" key="6">
    <source>
        <dbReference type="Google" id="ProtNLM"/>
    </source>
</evidence>
<feature type="transmembrane region" description="Helical" evidence="3">
    <location>
        <begin position="63"/>
        <end position="84"/>
    </location>
</feature>
<dbReference type="OMA" id="NISHKAN"/>